<evidence type="ECO:0000259" key="6">
    <source>
        <dbReference type="Pfam" id="PF03865"/>
    </source>
</evidence>
<dbReference type="InterPro" id="IPR013686">
    <property type="entry name" value="Polypept-transport_assoc_ShlB"/>
</dbReference>
<evidence type="ECO:0000259" key="7">
    <source>
        <dbReference type="Pfam" id="PF08479"/>
    </source>
</evidence>
<protein>
    <recommendedName>
        <fullName evidence="10">Hemolysin activation/secretion protein</fullName>
    </recommendedName>
</protein>
<dbReference type="Gene3D" id="2.40.160.50">
    <property type="entry name" value="membrane protein fhac: a member of the omp85/tpsb transporter family"/>
    <property type="match status" value="1"/>
</dbReference>
<dbReference type="GO" id="GO:0008320">
    <property type="term" value="F:protein transmembrane transporter activity"/>
    <property type="evidence" value="ECO:0007669"/>
    <property type="project" value="TreeGrafter"/>
</dbReference>
<organism evidence="8 9">
    <name type="scientific">Allopontixanthobacter sediminis</name>
    <dbReference type="NCBI Taxonomy" id="1689985"/>
    <lineage>
        <taxon>Bacteria</taxon>
        <taxon>Pseudomonadati</taxon>
        <taxon>Pseudomonadota</taxon>
        <taxon>Alphaproteobacteria</taxon>
        <taxon>Sphingomonadales</taxon>
        <taxon>Erythrobacteraceae</taxon>
        <taxon>Allopontixanthobacter</taxon>
    </lineage>
</organism>
<feature type="signal peptide" evidence="5">
    <location>
        <begin position="1"/>
        <end position="22"/>
    </location>
</feature>
<feature type="region of interest" description="Disordered" evidence="4">
    <location>
        <begin position="32"/>
        <end position="51"/>
    </location>
</feature>
<sequence length="547" mass="57760">MRRIACFSVFLGVSHFASPAAAQQVSNPFETVASPRDGRTPEQTVDVGTGPVAATGTSSGASDALSAVTIGSVHVGTAQEIAPETLAGSYADFIGREATEETLQALATAVSSAAREQGYVFASASIPPQSVRMGMVAVRLDPGPIDEVRVLGSKNKRLRAILEKLRCNAAQSDILERQLLLAGDLHGITVKSVNYERESGRGVLVVNVSEDTISGYAAADNYGPESFGPIRARIEYDIAGLLSDDDVLTTRLISTALQPSELVYFNSRYARTLGDGSTVIGASGAAGRTRWDNFSGLRDFRGRTLYASLFAGHALKRSRAGSLWVNAELDYLAYEQSGDSGVFQDDRIVTATVSFSGNYDLGAGRVYGGIGVTQGLGVLNASRTGDPLNSRSNGSGEFTKVSAWVNTVLNAGGGFGMRLAANGQITSRPLLSPNEIALGGPYFGKGYDFSERFGDEGILALTELRKEFSDVNQWLDWFQLYGFVDGGYVDNIGTGEGDGSLASAGGGMRAQMGPLDMGLEVAAPLTGDRYESGDQSPKINVQVGLRF</sequence>
<dbReference type="Pfam" id="PF03865">
    <property type="entry name" value="ShlB"/>
    <property type="match status" value="1"/>
</dbReference>
<dbReference type="GO" id="GO:0046819">
    <property type="term" value="P:protein secretion by the type V secretion system"/>
    <property type="evidence" value="ECO:0007669"/>
    <property type="project" value="TreeGrafter"/>
</dbReference>
<dbReference type="InterPro" id="IPR005565">
    <property type="entry name" value="Hemolysn_activator_HlyB_C"/>
</dbReference>
<evidence type="ECO:0000313" key="9">
    <source>
        <dbReference type="Proteomes" id="UP000431922"/>
    </source>
</evidence>
<dbReference type="AlphaFoldDB" id="A0A845B2W1"/>
<feature type="chain" id="PRO_5032772315" description="Hemolysin activation/secretion protein" evidence="5">
    <location>
        <begin position="23"/>
        <end position="547"/>
    </location>
</feature>
<keyword evidence="5" id="KW-0732">Signal</keyword>
<dbReference type="Proteomes" id="UP000431922">
    <property type="component" value="Unassembled WGS sequence"/>
</dbReference>
<dbReference type="PANTHER" id="PTHR34597">
    <property type="entry name" value="SLR1661 PROTEIN"/>
    <property type="match status" value="1"/>
</dbReference>
<dbReference type="EMBL" id="WTYL01000004">
    <property type="protein sequence ID" value="MXP45591.1"/>
    <property type="molecule type" value="Genomic_DNA"/>
</dbReference>
<dbReference type="PANTHER" id="PTHR34597:SF6">
    <property type="entry name" value="BLR6126 PROTEIN"/>
    <property type="match status" value="1"/>
</dbReference>
<dbReference type="GO" id="GO:0098046">
    <property type="term" value="C:type V protein secretion system complex"/>
    <property type="evidence" value="ECO:0007669"/>
    <property type="project" value="TreeGrafter"/>
</dbReference>
<evidence type="ECO:0000256" key="1">
    <source>
        <dbReference type="ARBA" id="ARBA00022452"/>
    </source>
</evidence>
<comment type="caution">
    <text evidence="8">The sequence shown here is derived from an EMBL/GenBank/DDBJ whole genome shotgun (WGS) entry which is preliminary data.</text>
</comment>
<gene>
    <name evidence="8" type="ORF">GRI65_14150</name>
</gene>
<keyword evidence="1" id="KW-1134">Transmembrane beta strand</keyword>
<dbReference type="Gene3D" id="3.10.20.310">
    <property type="entry name" value="membrane protein fhac"/>
    <property type="match status" value="1"/>
</dbReference>
<keyword evidence="9" id="KW-1185">Reference proteome</keyword>
<evidence type="ECO:0000313" key="8">
    <source>
        <dbReference type="EMBL" id="MXP45591.1"/>
    </source>
</evidence>
<proteinExistence type="predicted"/>
<evidence type="ECO:0000256" key="3">
    <source>
        <dbReference type="ARBA" id="ARBA00023237"/>
    </source>
</evidence>
<evidence type="ECO:0000256" key="5">
    <source>
        <dbReference type="SAM" id="SignalP"/>
    </source>
</evidence>
<evidence type="ECO:0000256" key="2">
    <source>
        <dbReference type="ARBA" id="ARBA00022692"/>
    </source>
</evidence>
<feature type="domain" description="Polypeptide-transport-associated ShlB-type" evidence="7">
    <location>
        <begin position="69"/>
        <end position="143"/>
    </location>
</feature>
<keyword evidence="2" id="KW-0812">Transmembrane</keyword>
<feature type="domain" description="Haemolysin activator HlyB C-terminal" evidence="6">
    <location>
        <begin position="203"/>
        <end position="509"/>
    </location>
</feature>
<dbReference type="Pfam" id="PF08479">
    <property type="entry name" value="POTRA_2"/>
    <property type="match status" value="1"/>
</dbReference>
<accession>A0A845B2W1</accession>
<keyword evidence="3" id="KW-0998">Cell outer membrane</keyword>
<evidence type="ECO:0000256" key="4">
    <source>
        <dbReference type="SAM" id="MobiDB-lite"/>
    </source>
</evidence>
<dbReference type="InterPro" id="IPR051544">
    <property type="entry name" value="TPS_OM_transporter"/>
</dbReference>
<name>A0A845B2W1_9SPHN</name>
<keyword evidence="1" id="KW-0472">Membrane</keyword>
<evidence type="ECO:0008006" key="10">
    <source>
        <dbReference type="Google" id="ProtNLM"/>
    </source>
</evidence>
<reference evidence="8 9" key="1">
    <citation type="submission" date="2019-12" db="EMBL/GenBank/DDBJ databases">
        <title>Genomic-based taxomic classification of the family Erythrobacteraceae.</title>
        <authorList>
            <person name="Xu L."/>
        </authorList>
    </citation>
    <scope>NUCLEOTIDE SEQUENCE [LARGE SCALE GENOMIC DNA]</scope>
    <source>
        <strain evidence="8 9">KCTC 42453</strain>
    </source>
</reference>